<organism evidence="2 3">
    <name type="scientific">Plasmodium inui San Antonio 1</name>
    <dbReference type="NCBI Taxonomy" id="1237626"/>
    <lineage>
        <taxon>Eukaryota</taxon>
        <taxon>Sar</taxon>
        <taxon>Alveolata</taxon>
        <taxon>Apicomplexa</taxon>
        <taxon>Aconoidasida</taxon>
        <taxon>Haemosporida</taxon>
        <taxon>Plasmodiidae</taxon>
        <taxon>Plasmodium</taxon>
        <taxon>Plasmodium (Plasmodium)</taxon>
    </lineage>
</organism>
<dbReference type="Proteomes" id="UP000030640">
    <property type="component" value="Unassembled WGS sequence"/>
</dbReference>
<evidence type="ECO:0000313" key="3">
    <source>
        <dbReference type="Proteomes" id="UP000030640"/>
    </source>
</evidence>
<gene>
    <name evidence="2" type="ORF">C922_05504</name>
</gene>
<reference evidence="2 3" key="1">
    <citation type="submission" date="2013-02" db="EMBL/GenBank/DDBJ databases">
        <title>The Genome Sequence of Plasmodium inui San Antonio 1.</title>
        <authorList>
            <consortium name="The Broad Institute Genome Sequencing Platform"/>
            <consortium name="The Broad Institute Genome Sequencing Center for Infectious Disease"/>
            <person name="Neafsey D."/>
            <person name="Cheeseman I."/>
            <person name="Volkman S."/>
            <person name="Adams J."/>
            <person name="Walker B."/>
            <person name="Young S.K."/>
            <person name="Zeng Q."/>
            <person name="Gargeya S."/>
            <person name="Fitzgerald M."/>
            <person name="Haas B."/>
            <person name="Abouelleil A."/>
            <person name="Alvarado L."/>
            <person name="Arachchi H.M."/>
            <person name="Berlin A.M."/>
            <person name="Chapman S.B."/>
            <person name="Dewar J."/>
            <person name="Goldberg J."/>
            <person name="Griggs A."/>
            <person name="Gujja S."/>
            <person name="Hansen M."/>
            <person name="Howarth C."/>
            <person name="Imamovic A."/>
            <person name="Larimer J."/>
            <person name="McCowan C."/>
            <person name="Murphy C."/>
            <person name="Neiman D."/>
            <person name="Pearson M."/>
            <person name="Priest M."/>
            <person name="Roberts A."/>
            <person name="Saif S."/>
            <person name="Shea T."/>
            <person name="Sisk P."/>
            <person name="Sykes S."/>
            <person name="Wortman J."/>
            <person name="Nusbaum C."/>
            <person name="Birren B."/>
        </authorList>
    </citation>
    <scope>NUCLEOTIDE SEQUENCE [LARGE SCALE GENOMIC DNA]</scope>
    <source>
        <strain evidence="2 3">San Antonio 1</strain>
    </source>
</reference>
<dbReference type="VEuPathDB" id="PlasmoDB:C922_05504"/>
<keyword evidence="3" id="KW-1185">Reference proteome</keyword>
<accession>W6ZXT4</accession>
<dbReference type="AlphaFoldDB" id="W6ZXT4"/>
<evidence type="ECO:0000313" key="2">
    <source>
        <dbReference type="EMBL" id="EUD64113.1"/>
    </source>
</evidence>
<dbReference type="RefSeq" id="XP_008819297.1">
    <property type="nucleotide sequence ID" value="XM_008821075.1"/>
</dbReference>
<dbReference type="GeneID" id="20040778"/>
<protein>
    <submittedName>
        <fullName evidence="2">Uncharacterized protein</fullName>
    </submittedName>
</protein>
<sequence length="344" mass="39821">MSLRLGYYLKELWELDSSSCQDSTLNTEEFLLCRIKRQGNTPNVPITSKRGPKTQEGSLMKSDEIRVRAIMVCKALEGWFSNLQRQEDGRGGWTEDKCRMTDLGVPSGTRNEANCPRHYDKEDWQTFTKDTPLYLWQERHRSFQTCVDIMSIFINIYSSYTSKKVQAARESGTSICQEMNKGLEAWGGKEVAKRIMSEWFLTSQEAKRPDYIRMNNGLPLNQNLSIILNKMQLLISGVQCSRDDKEGASYKDNCVFTDQPSCEMMGGDEESMQGEKFQEILTKIREKEEQEERKEKRKSPQYQGRGELPQNNIIPHSRVKRNNYLYGQWCGSVRTGDHIKLVSR</sequence>
<feature type="region of interest" description="Disordered" evidence="1">
    <location>
        <begin position="287"/>
        <end position="314"/>
    </location>
</feature>
<name>W6ZXT4_9APIC</name>
<evidence type="ECO:0000256" key="1">
    <source>
        <dbReference type="SAM" id="MobiDB-lite"/>
    </source>
</evidence>
<proteinExistence type="predicted"/>
<dbReference type="EMBL" id="KI965543">
    <property type="protein sequence ID" value="EUD64113.1"/>
    <property type="molecule type" value="Genomic_DNA"/>
</dbReference>